<dbReference type="GeneID" id="96294653"/>
<evidence type="ECO:0008006" key="4">
    <source>
        <dbReference type="Google" id="ProtNLM"/>
    </source>
</evidence>
<dbReference type="Proteomes" id="UP000600946">
    <property type="component" value="Unassembled WGS sequence"/>
</dbReference>
<evidence type="ECO:0000313" key="3">
    <source>
        <dbReference type="Proteomes" id="UP000600946"/>
    </source>
</evidence>
<dbReference type="InterPro" id="IPR007165">
    <property type="entry name" value="Phage_holin_4_2"/>
</dbReference>
<evidence type="ECO:0000313" key="2">
    <source>
        <dbReference type="EMBL" id="GGY63415.1"/>
    </source>
</evidence>
<proteinExistence type="predicted"/>
<feature type="transmembrane region" description="Helical" evidence="1">
    <location>
        <begin position="31"/>
        <end position="51"/>
    </location>
</feature>
<keyword evidence="1" id="KW-0812">Transmembrane</keyword>
<evidence type="ECO:0000256" key="1">
    <source>
        <dbReference type="SAM" id="Phobius"/>
    </source>
</evidence>
<feature type="transmembrane region" description="Helical" evidence="1">
    <location>
        <begin position="63"/>
        <end position="87"/>
    </location>
</feature>
<gene>
    <name evidence="2" type="ORF">GCM10010326_67870</name>
</gene>
<keyword evidence="3" id="KW-1185">Reference proteome</keyword>
<dbReference type="EMBL" id="BMUU01000016">
    <property type="protein sequence ID" value="GGY63415.1"/>
    <property type="molecule type" value="Genomic_DNA"/>
</dbReference>
<feature type="transmembrane region" description="Helical" evidence="1">
    <location>
        <begin position="99"/>
        <end position="119"/>
    </location>
</feature>
<accession>A0ABQ3AT99</accession>
<feature type="transmembrane region" description="Helical" evidence="1">
    <location>
        <begin position="7"/>
        <end position="25"/>
    </location>
</feature>
<sequence length="130" mass="13672">MEKRTNPVAVFNFIGVGAAVLLPGISLREGASPVLGFVLTGLLFFVVNQAIRCYPTDIRSAPPVMLLILGAVGIVQDTLLWLLAGWVGGKLDGFEVDGFGTALLGGLVVRTVVLVLMALSPRRAEEAEPA</sequence>
<organism evidence="2 3">
    <name type="scientific">Streptomyces xanthochromogenes</name>
    <dbReference type="NCBI Taxonomy" id="67384"/>
    <lineage>
        <taxon>Bacteria</taxon>
        <taxon>Bacillati</taxon>
        <taxon>Actinomycetota</taxon>
        <taxon>Actinomycetes</taxon>
        <taxon>Kitasatosporales</taxon>
        <taxon>Streptomycetaceae</taxon>
        <taxon>Streptomyces</taxon>
    </lineage>
</organism>
<name>A0ABQ3AT99_9ACTN</name>
<reference evidence="3" key="1">
    <citation type="journal article" date="2019" name="Int. J. Syst. Evol. Microbiol.">
        <title>The Global Catalogue of Microorganisms (GCM) 10K type strain sequencing project: providing services to taxonomists for standard genome sequencing and annotation.</title>
        <authorList>
            <consortium name="The Broad Institute Genomics Platform"/>
            <consortium name="The Broad Institute Genome Sequencing Center for Infectious Disease"/>
            <person name="Wu L."/>
            <person name="Ma J."/>
        </authorList>
    </citation>
    <scope>NUCLEOTIDE SEQUENCE [LARGE SCALE GENOMIC DNA]</scope>
    <source>
        <strain evidence="3">JCM 4594</strain>
    </source>
</reference>
<dbReference type="RefSeq" id="WP_161244980.1">
    <property type="nucleotide sequence ID" value="NZ_BMUU01000016.1"/>
</dbReference>
<keyword evidence="1" id="KW-1133">Transmembrane helix</keyword>
<keyword evidence="1" id="KW-0472">Membrane</keyword>
<comment type="caution">
    <text evidence="2">The sequence shown here is derived from an EMBL/GenBank/DDBJ whole genome shotgun (WGS) entry which is preliminary data.</text>
</comment>
<protein>
    <recommendedName>
        <fullName evidence="4">Integral membrane protein</fullName>
    </recommendedName>
</protein>
<dbReference type="Pfam" id="PF04020">
    <property type="entry name" value="Phage_holin_4_2"/>
    <property type="match status" value="1"/>
</dbReference>